<evidence type="ECO:0000259" key="6">
    <source>
        <dbReference type="PROSITE" id="PS50016"/>
    </source>
</evidence>
<feature type="region of interest" description="Disordered" evidence="5">
    <location>
        <begin position="1"/>
        <end position="22"/>
    </location>
</feature>
<evidence type="ECO:0000256" key="1">
    <source>
        <dbReference type="ARBA" id="ARBA00022723"/>
    </source>
</evidence>
<dbReference type="InterPro" id="IPR001025">
    <property type="entry name" value="BAH_dom"/>
</dbReference>
<feature type="region of interest" description="Disordered" evidence="5">
    <location>
        <begin position="157"/>
        <end position="177"/>
    </location>
</feature>
<dbReference type="PANTHER" id="PTHR47527:SF3">
    <property type="entry name" value="RING_FYVE_PHD ZINC FINGER SUPERFAMILY PROTEIN"/>
    <property type="match status" value="1"/>
</dbReference>
<feature type="compositionally biased region" description="Polar residues" evidence="5">
    <location>
        <begin position="425"/>
        <end position="443"/>
    </location>
</feature>
<dbReference type="InterPro" id="IPR011011">
    <property type="entry name" value="Znf_FYVE_PHD"/>
</dbReference>
<keyword evidence="2 4" id="KW-0863">Zinc-finger</keyword>
<feature type="domain" description="BAH" evidence="7">
    <location>
        <begin position="618"/>
        <end position="742"/>
    </location>
</feature>
<dbReference type="Proteomes" id="UP000631114">
    <property type="component" value="Unassembled WGS sequence"/>
</dbReference>
<feature type="compositionally biased region" description="Low complexity" evidence="5">
    <location>
        <begin position="167"/>
        <end position="177"/>
    </location>
</feature>
<keyword evidence="3" id="KW-0862">Zinc</keyword>
<sequence>MMEKRVAEDSNNDDFKKKARLNDSDDEMKRVAEIVLVLSAMGNMRGGRSPTVVEKQFMSEAREKLVGLCERMAPVDIVPKDAVRVVIEDLGLNRPKDHRLGMRPPMISIKEKLQLTKRKMEESKKFALQSGMYSSPALQSGFGTKNETHSAFVHATQRSPLDRPSHVAVSSGASGTSSTMVHLNEMQSAVVSRGPLNAPPGKDVSSLPLPRTEAAHLRLDGRPPNVSAYAPQVKANSSGEHSIGKTPIGAPQVQLGAVSKVGLANKVSDQKIEAKPLIGASQVAALDTRDRNTNHAVSQTSPGNPQALQQPLQAMNFVQAPSTHSNHNEIARNVQKFLHPRLPERPRWTPPSSDYMSKTLICQICKVPASDIETLLVCDACEKGNHILCLQSYNQKVIPKGEWHCPQCLEASNGKPLPPKYGRVTRSNTTPKASVNAAGSQTSAEKKVENSDQKVNLQKVTANGNPTHVGRAGNNLIATASDPKMSNAREVQAANFSAIKVKMDEGPLSQVKSFSKDMTGVVPALPSGQPNESSKQQFQSSESSACKPEESVLNTNSLLRCEHFESFRDKASHNSQIPCSSEDIGKPVHPKNAEVCSDHYHDSMSHNSREASYCNPGTDVRKDEENVAQTASVGNIGVGNGARDCLKPSLDGLNSVDWVGDILQVVDEKAFYSSCHINGMVYESNHGSTVRAGLVQGPCEVLPPNKFKEESERRTHQNNGLRPVFLCKWFYDESKGRFRPVTD</sequence>
<keyword evidence="1" id="KW-0479">Metal-binding</keyword>
<dbReference type="InterPro" id="IPR043151">
    <property type="entry name" value="BAH_sf"/>
</dbReference>
<organism evidence="8 9">
    <name type="scientific">Coptis chinensis</name>
    <dbReference type="NCBI Taxonomy" id="261450"/>
    <lineage>
        <taxon>Eukaryota</taxon>
        <taxon>Viridiplantae</taxon>
        <taxon>Streptophyta</taxon>
        <taxon>Embryophyta</taxon>
        <taxon>Tracheophyta</taxon>
        <taxon>Spermatophyta</taxon>
        <taxon>Magnoliopsida</taxon>
        <taxon>Ranunculales</taxon>
        <taxon>Ranunculaceae</taxon>
        <taxon>Coptidoideae</taxon>
        <taxon>Coptis</taxon>
    </lineage>
</organism>
<evidence type="ECO:0000256" key="3">
    <source>
        <dbReference type="ARBA" id="ARBA00022833"/>
    </source>
</evidence>
<evidence type="ECO:0000256" key="5">
    <source>
        <dbReference type="SAM" id="MobiDB-lite"/>
    </source>
</evidence>
<comment type="caution">
    <text evidence="8">The sequence shown here is derived from an EMBL/GenBank/DDBJ whole genome shotgun (WGS) entry which is preliminary data.</text>
</comment>
<protein>
    <recommendedName>
        <fullName evidence="10">PHD finger family protein</fullName>
    </recommendedName>
</protein>
<dbReference type="OrthoDB" id="787137at2759"/>
<proteinExistence type="predicted"/>
<dbReference type="Gene3D" id="2.30.30.490">
    <property type="match status" value="1"/>
</dbReference>
<dbReference type="AlphaFoldDB" id="A0A835I0I0"/>
<dbReference type="Pfam" id="PF25073">
    <property type="entry name" value="DUF7797"/>
    <property type="match status" value="1"/>
</dbReference>
<feature type="region of interest" description="Disordered" evidence="5">
    <location>
        <begin position="520"/>
        <end position="549"/>
    </location>
</feature>
<feature type="region of interest" description="Disordered" evidence="5">
    <location>
        <begin position="419"/>
        <end position="453"/>
    </location>
</feature>
<reference evidence="8 9" key="1">
    <citation type="submission" date="2020-10" db="EMBL/GenBank/DDBJ databases">
        <title>The Coptis chinensis genome and diversification of protoberbering-type alkaloids.</title>
        <authorList>
            <person name="Wang B."/>
            <person name="Shu S."/>
            <person name="Song C."/>
            <person name="Liu Y."/>
        </authorList>
    </citation>
    <scope>NUCLEOTIDE SEQUENCE [LARGE SCALE GENOMIC DNA]</scope>
    <source>
        <strain evidence="8">HL-2020</strain>
        <tissue evidence="8">Leaf</tissue>
    </source>
</reference>
<dbReference type="InterPro" id="IPR056699">
    <property type="entry name" value="DUF7797"/>
</dbReference>
<name>A0A835I0I0_9MAGN</name>
<dbReference type="PROSITE" id="PS51038">
    <property type="entry name" value="BAH"/>
    <property type="match status" value="1"/>
</dbReference>
<keyword evidence="9" id="KW-1185">Reference proteome</keyword>
<evidence type="ECO:0000259" key="7">
    <source>
        <dbReference type="PROSITE" id="PS51038"/>
    </source>
</evidence>
<dbReference type="PANTHER" id="PTHR47527">
    <property type="entry name" value="RING/FYVE/PHD ZINC FINGER SUPERFAMILY PROTEIN"/>
    <property type="match status" value="1"/>
</dbReference>
<feature type="domain" description="PHD-type" evidence="6">
    <location>
        <begin position="359"/>
        <end position="411"/>
    </location>
</feature>
<accession>A0A835I0I0</accession>
<dbReference type="GO" id="GO:0008270">
    <property type="term" value="F:zinc ion binding"/>
    <property type="evidence" value="ECO:0007669"/>
    <property type="project" value="UniProtKB-KW"/>
</dbReference>
<dbReference type="Pfam" id="PF00628">
    <property type="entry name" value="PHD"/>
    <property type="match status" value="1"/>
</dbReference>
<dbReference type="Gene3D" id="3.30.40.10">
    <property type="entry name" value="Zinc/RING finger domain, C3HC4 (zinc finger)"/>
    <property type="match status" value="1"/>
</dbReference>
<evidence type="ECO:0000313" key="8">
    <source>
        <dbReference type="EMBL" id="KAF9607772.1"/>
    </source>
</evidence>
<gene>
    <name evidence="8" type="ORF">IFM89_000119</name>
</gene>
<dbReference type="PROSITE" id="PS50016">
    <property type="entry name" value="ZF_PHD_2"/>
    <property type="match status" value="1"/>
</dbReference>
<dbReference type="EMBL" id="JADFTS010000004">
    <property type="protein sequence ID" value="KAF9607772.1"/>
    <property type="molecule type" value="Genomic_DNA"/>
</dbReference>
<dbReference type="GO" id="GO:0003682">
    <property type="term" value="F:chromatin binding"/>
    <property type="evidence" value="ECO:0007669"/>
    <property type="project" value="InterPro"/>
</dbReference>
<dbReference type="InterPro" id="IPR019787">
    <property type="entry name" value="Znf_PHD-finger"/>
</dbReference>
<evidence type="ECO:0008006" key="10">
    <source>
        <dbReference type="Google" id="ProtNLM"/>
    </source>
</evidence>
<dbReference type="InterPro" id="IPR001965">
    <property type="entry name" value="Znf_PHD"/>
</dbReference>
<evidence type="ECO:0000256" key="2">
    <source>
        <dbReference type="ARBA" id="ARBA00022771"/>
    </source>
</evidence>
<evidence type="ECO:0000256" key="4">
    <source>
        <dbReference type="PROSITE-ProRule" id="PRU00146"/>
    </source>
</evidence>
<dbReference type="SMART" id="SM00249">
    <property type="entry name" value="PHD"/>
    <property type="match status" value="1"/>
</dbReference>
<feature type="compositionally biased region" description="Low complexity" evidence="5">
    <location>
        <begin position="532"/>
        <end position="544"/>
    </location>
</feature>
<dbReference type="SUPFAM" id="SSF57903">
    <property type="entry name" value="FYVE/PHD zinc finger"/>
    <property type="match status" value="1"/>
</dbReference>
<dbReference type="InterPro" id="IPR013083">
    <property type="entry name" value="Znf_RING/FYVE/PHD"/>
</dbReference>
<evidence type="ECO:0000313" key="9">
    <source>
        <dbReference type="Proteomes" id="UP000631114"/>
    </source>
</evidence>